<name>A0A833PEB7_ACIBZ</name>
<reference evidence="2" key="1">
    <citation type="journal article" date="2020" name="MBio">
        <title>Horizontal gene transfer to a defensive symbiont with a reduced genome amongst a multipartite beetle microbiome.</title>
        <authorList>
            <person name="Waterworth S.C."/>
            <person name="Florez L.V."/>
            <person name="Rees E.R."/>
            <person name="Hertweck C."/>
            <person name="Kaltenpoth M."/>
            <person name="Kwan J.C."/>
        </authorList>
    </citation>
    <scope>NUCLEOTIDE SEQUENCE [LARGE SCALE GENOMIC DNA]</scope>
</reference>
<evidence type="ECO:0000313" key="2">
    <source>
        <dbReference type="Proteomes" id="UP000490535"/>
    </source>
</evidence>
<organism evidence="1 2">
    <name type="scientific">Acinetobacter bereziniae</name>
    <name type="common">Acinetobacter genomosp. 10</name>
    <dbReference type="NCBI Taxonomy" id="106648"/>
    <lineage>
        <taxon>Bacteria</taxon>
        <taxon>Pseudomonadati</taxon>
        <taxon>Pseudomonadota</taxon>
        <taxon>Gammaproteobacteria</taxon>
        <taxon>Moraxellales</taxon>
        <taxon>Moraxellaceae</taxon>
        <taxon>Acinetobacter</taxon>
    </lineage>
</organism>
<sequence>MNAIAKPVVQTMSSRQLAEVLVKRHDNVKRTIEMLAEKGVISHPQIEDGIKSANGVVFAELEIDVLKTERIYLDTPKQSNLGSNKEIRA</sequence>
<evidence type="ECO:0000313" key="1">
    <source>
        <dbReference type="EMBL" id="KAF1027106.1"/>
    </source>
</evidence>
<dbReference type="AlphaFoldDB" id="A0A833PEB7"/>
<comment type="caution">
    <text evidence="1">The sequence shown here is derived from an EMBL/GenBank/DDBJ whole genome shotgun (WGS) entry which is preliminary data.</text>
</comment>
<proteinExistence type="predicted"/>
<dbReference type="Proteomes" id="UP000490535">
    <property type="component" value="Unassembled WGS sequence"/>
</dbReference>
<accession>A0A833PEB7</accession>
<dbReference type="EMBL" id="WNDP01000014">
    <property type="protein sequence ID" value="KAF1027106.1"/>
    <property type="molecule type" value="Genomic_DNA"/>
</dbReference>
<gene>
    <name evidence="1" type="ORF">GAK29_00912</name>
</gene>
<evidence type="ECO:0008006" key="3">
    <source>
        <dbReference type="Google" id="ProtNLM"/>
    </source>
</evidence>
<protein>
    <recommendedName>
        <fullName evidence="3">DNA-binding protein</fullName>
    </recommendedName>
</protein>